<dbReference type="EMBL" id="JAPYKO010000003">
    <property type="protein sequence ID" value="MEI9401864.1"/>
    <property type="molecule type" value="Genomic_DNA"/>
</dbReference>
<name>A0ABU8K815_9HYPH</name>
<dbReference type="Proteomes" id="UP001366503">
    <property type="component" value="Unassembled WGS sequence"/>
</dbReference>
<evidence type="ECO:0000313" key="2">
    <source>
        <dbReference type="Proteomes" id="UP001366503"/>
    </source>
</evidence>
<keyword evidence="2" id="KW-1185">Reference proteome</keyword>
<proteinExistence type="predicted"/>
<reference evidence="1 2" key="1">
    <citation type="submission" date="2022-12" db="EMBL/GenBank/DDBJ databases">
        <authorList>
            <person name="Muema E."/>
        </authorList>
    </citation>
    <scope>NUCLEOTIDE SEQUENCE [LARGE SCALE GENOMIC DNA]</scope>
    <source>
        <strain evidence="2">1330</strain>
    </source>
</reference>
<dbReference type="RefSeq" id="WP_337092197.1">
    <property type="nucleotide sequence ID" value="NZ_JAPYKO010000003.1"/>
</dbReference>
<organism evidence="1 2">
    <name type="scientific">Mesorhizobium argentiipisi</name>
    <dbReference type="NCBI Taxonomy" id="3015175"/>
    <lineage>
        <taxon>Bacteria</taxon>
        <taxon>Pseudomonadati</taxon>
        <taxon>Pseudomonadota</taxon>
        <taxon>Alphaproteobacteria</taxon>
        <taxon>Hyphomicrobiales</taxon>
        <taxon>Phyllobacteriaceae</taxon>
        <taxon>Mesorhizobium</taxon>
    </lineage>
</organism>
<sequence length="71" mass="7839">MADIVSKLVRECNKAHVKGVDFPTIWQTTLKQHPYVAGQPLQDHSESGPALMIPLITGRHLIFDASGFRLG</sequence>
<protein>
    <submittedName>
        <fullName evidence="1">Uncharacterized protein</fullName>
    </submittedName>
</protein>
<comment type="caution">
    <text evidence="1">The sequence shown here is derived from an EMBL/GenBank/DDBJ whole genome shotgun (WGS) entry which is preliminary data.</text>
</comment>
<accession>A0ABU8K815</accession>
<evidence type="ECO:0000313" key="1">
    <source>
        <dbReference type="EMBL" id="MEI9401864.1"/>
    </source>
</evidence>
<gene>
    <name evidence="1" type="ORF">O7A05_06685</name>
</gene>